<dbReference type="Gene3D" id="3.40.50.2000">
    <property type="entry name" value="Glycogen Phosphorylase B"/>
    <property type="match status" value="2"/>
</dbReference>
<proteinExistence type="predicted"/>
<evidence type="ECO:0000313" key="1">
    <source>
        <dbReference type="EMBL" id="GFM34084.1"/>
    </source>
</evidence>
<dbReference type="GO" id="GO:0016757">
    <property type="term" value="F:glycosyltransferase activity"/>
    <property type="evidence" value="ECO:0007669"/>
    <property type="project" value="TreeGrafter"/>
</dbReference>
<keyword evidence="2" id="KW-1185">Reference proteome</keyword>
<gene>
    <name evidence="1" type="ORF">DSM101010T_24490</name>
</gene>
<sequence>MGGLDMGCHGADGSEADAHHAADDISRSPCAADTRQGVLHGALLGVHMHTVLAWRGGAARVASMLRYGLEACDVRCSASCEVNDAGTAQDNTMPHTPVAGASIAGPITGSNVGSVGAGRLLHVHGSLDWVACLESIAKAARPAVITLHDCSLLTGGCPYPLDCPGIFEGCLTPCPRGYANATTEQRRRHKALAEAHRLAGVQLVSPSGWLKGLVRSVLPQMPCSVVPNGVEPPMQGVTRSAARKKLGIDPDAKLVLFMAHGGEQAAYKSGDRWQEVWQSIRQRADGVLGFMVGGEVHDRGGDCIRWPYLDREHAQLCMAAADCFAYPTIADNHPLVVLEAMSLGCPVVAFDVGGLREQVQHGETGLLVPAGDWPGFVNACVSVLSSAGTRRALVAAGIEAYARKFTQDRMVRGYLALYARVLQA</sequence>
<accession>A0A7J0BLZ9</accession>
<dbReference type="AlphaFoldDB" id="A0A7J0BLZ9"/>
<dbReference type="EMBL" id="BLVO01000013">
    <property type="protein sequence ID" value="GFM34084.1"/>
    <property type="molecule type" value="Genomic_DNA"/>
</dbReference>
<keyword evidence="1" id="KW-0808">Transferase</keyword>
<dbReference type="PANTHER" id="PTHR12526:SF635">
    <property type="entry name" value="GLYCOSYL TRANSFERASE GROUP 1"/>
    <property type="match status" value="1"/>
</dbReference>
<dbReference type="SUPFAM" id="SSF53756">
    <property type="entry name" value="UDP-Glycosyltransferase/glycogen phosphorylase"/>
    <property type="match status" value="1"/>
</dbReference>
<dbReference type="RefSeq" id="WP_174405710.1">
    <property type="nucleotide sequence ID" value="NZ_BLVO01000013.1"/>
</dbReference>
<dbReference type="Pfam" id="PF13692">
    <property type="entry name" value="Glyco_trans_1_4"/>
    <property type="match status" value="1"/>
</dbReference>
<evidence type="ECO:0000313" key="2">
    <source>
        <dbReference type="Proteomes" id="UP000503840"/>
    </source>
</evidence>
<dbReference type="PANTHER" id="PTHR12526">
    <property type="entry name" value="GLYCOSYLTRANSFERASE"/>
    <property type="match status" value="1"/>
</dbReference>
<name>A0A7J0BLZ9_9BACT</name>
<protein>
    <submittedName>
        <fullName evidence="1">Glycosyl transferase</fullName>
    </submittedName>
</protein>
<organism evidence="1 2">
    <name type="scientific">Desulfovibrio subterraneus</name>
    <dbReference type="NCBI Taxonomy" id="2718620"/>
    <lineage>
        <taxon>Bacteria</taxon>
        <taxon>Pseudomonadati</taxon>
        <taxon>Thermodesulfobacteriota</taxon>
        <taxon>Desulfovibrionia</taxon>
        <taxon>Desulfovibrionales</taxon>
        <taxon>Desulfovibrionaceae</taxon>
        <taxon>Desulfovibrio</taxon>
    </lineage>
</organism>
<dbReference type="Proteomes" id="UP000503840">
    <property type="component" value="Unassembled WGS sequence"/>
</dbReference>
<reference evidence="1 2" key="1">
    <citation type="submission" date="2020-05" db="EMBL/GenBank/DDBJ databases">
        <title>Draft genome sequence of Desulfovibrio sp. strain HN2T.</title>
        <authorList>
            <person name="Ueno A."/>
            <person name="Tamazawa S."/>
            <person name="Tamamura S."/>
            <person name="Murakami T."/>
            <person name="Kiyama T."/>
            <person name="Inomata H."/>
            <person name="Amano Y."/>
            <person name="Miyakawa K."/>
            <person name="Tamaki H."/>
            <person name="Naganuma T."/>
            <person name="Kaneko K."/>
        </authorList>
    </citation>
    <scope>NUCLEOTIDE SEQUENCE [LARGE SCALE GENOMIC DNA]</scope>
    <source>
        <strain evidence="1 2">HN2</strain>
    </source>
</reference>
<comment type="caution">
    <text evidence="1">The sequence shown here is derived from an EMBL/GenBank/DDBJ whole genome shotgun (WGS) entry which is preliminary data.</text>
</comment>